<evidence type="ECO:0000313" key="2">
    <source>
        <dbReference type="Proteomes" id="UP000013827"/>
    </source>
</evidence>
<dbReference type="RefSeq" id="XP_005759769.1">
    <property type="nucleotide sequence ID" value="XM_005759712.1"/>
</dbReference>
<keyword evidence="2" id="KW-1185">Reference proteome</keyword>
<protein>
    <submittedName>
        <fullName evidence="1">Uncharacterized protein</fullName>
    </submittedName>
</protein>
<name>A0A0D3I7V5_EMIH1</name>
<accession>A0A0D3I7V5</accession>
<reference evidence="1" key="2">
    <citation type="submission" date="2024-10" db="UniProtKB">
        <authorList>
            <consortium name="EnsemblProtists"/>
        </authorList>
    </citation>
    <scope>IDENTIFICATION</scope>
</reference>
<dbReference type="AlphaFoldDB" id="A0A0D3I7V5"/>
<dbReference type="PaxDb" id="2903-EOD07340"/>
<proteinExistence type="predicted"/>
<reference evidence="2" key="1">
    <citation type="journal article" date="2013" name="Nature">
        <title>Pan genome of the phytoplankton Emiliania underpins its global distribution.</title>
        <authorList>
            <person name="Read B.A."/>
            <person name="Kegel J."/>
            <person name="Klute M.J."/>
            <person name="Kuo A."/>
            <person name="Lefebvre S.C."/>
            <person name="Maumus F."/>
            <person name="Mayer C."/>
            <person name="Miller J."/>
            <person name="Monier A."/>
            <person name="Salamov A."/>
            <person name="Young J."/>
            <person name="Aguilar M."/>
            <person name="Claverie J.M."/>
            <person name="Frickenhaus S."/>
            <person name="Gonzalez K."/>
            <person name="Herman E.K."/>
            <person name="Lin Y.C."/>
            <person name="Napier J."/>
            <person name="Ogata H."/>
            <person name="Sarno A.F."/>
            <person name="Shmutz J."/>
            <person name="Schroeder D."/>
            <person name="de Vargas C."/>
            <person name="Verret F."/>
            <person name="von Dassow P."/>
            <person name="Valentin K."/>
            <person name="Van de Peer Y."/>
            <person name="Wheeler G."/>
            <person name="Dacks J.B."/>
            <person name="Delwiche C.F."/>
            <person name="Dyhrman S.T."/>
            <person name="Glockner G."/>
            <person name="John U."/>
            <person name="Richards T."/>
            <person name="Worden A.Z."/>
            <person name="Zhang X."/>
            <person name="Grigoriev I.V."/>
            <person name="Allen A.E."/>
            <person name="Bidle K."/>
            <person name="Borodovsky M."/>
            <person name="Bowler C."/>
            <person name="Brownlee C."/>
            <person name="Cock J.M."/>
            <person name="Elias M."/>
            <person name="Gladyshev V.N."/>
            <person name="Groth M."/>
            <person name="Guda C."/>
            <person name="Hadaegh A."/>
            <person name="Iglesias-Rodriguez M.D."/>
            <person name="Jenkins J."/>
            <person name="Jones B.M."/>
            <person name="Lawson T."/>
            <person name="Leese F."/>
            <person name="Lindquist E."/>
            <person name="Lobanov A."/>
            <person name="Lomsadze A."/>
            <person name="Malik S.B."/>
            <person name="Marsh M.E."/>
            <person name="Mackinder L."/>
            <person name="Mock T."/>
            <person name="Mueller-Roeber B."/>
            <person name="Pagarete A."/>
            <person name="Parker M."/>
            <person name="Probert I."/>
            <person name="Quesneville H."/>
            <person name="Raines C."/>
            <person name="Rensing S.A."/>
            <person name="Riano-Pachon D.M."/>
            <person name="Richier S."/>
            <person name="Rokitta S."/>
            <person name="Shiraiwa Y."/>
            <person name="Soanes D.M."/>
            <person name="van der Giezen M."/>
            <person name="Wahlund T.M."/>
            <person name="Williams B."/>
            <person name="Wilson W."/>
            <person name="Wolfe G."/>
            <person name="Wurch L.L."/>
        </authorList>
    </citation>
    <scope>NUCLEOTIDE SEQUENCE</scope>
</reference>
<organism evidence="1 2">
    <name type="scientific">Emiliania huxleyi (strain CCMP1516)</name>
    <dbReference type="NCBI Taxonomy" id="280463"/>
    <lineage>
        <taxon>Eukaryota</taxon>
        <taxon>Haptista</taxon>
        <taxon>Haptophyta</taxon>
        <taxon>Prymnesiophyceae</taxon>
        <taxon>Isochrysidales</taxon>
        <taxon>Noelaerhabdaceae</taxon>
        <taxon>Emiliania</taxon>
    </lineage>
</organism>
<sequence length="166" mass="17937">HEPSAIRSRSQKLLARTAADSAIAAAAVELFAEDWCLICCLPADAAGEPGGPLYYKDVLTRFYLEFFYPRDPTNECDRTIGSFGHQSGITREQLSLPLASPPSPSGIRGIRWVAQSIDLWLVSRGHLMTPMKYSDRHLAGLFAGPPDRVELIGAGSLGYGTGPSFG</sequence>
<dbReference type="Proteomes" id="UP000013827">
    <property type="component" value="Unassembled WGS sequence"/>
</dbReference>
<dbReference type="KEGG" id="ehx:EMIHUDRAFT_350967"/>
<evidence type="ECO:0000313" key="1">
    <source>
        <dbReference type="EnsemblProtists" id="EOD07340"/>
    </source>
</evidence>
<dbReference type="HOGENOM" id="CLU_113169_0_0_1"/>
<dbReference type="GeneID" id="17253246"/>
<dbReference type="EnsemblProtists" id="EOD07340">
    <property type="protein sequence ID" value="EOD07340"/>
    <property type="gene ID" value="EMIHUDRAFT_350967"/>
</dbReference>